<keyword evidence="3" id="KW-1185">Reference proteome</keyword>
<gene>
    <name evidence="2" type="ORF">C4K88_06860</name>
</gene>
<organism evidence="2 3">
    <name type="scientific">Arthrobacter pityocampae</name>
    <dbReference type="NCBI Taxonomy" id="547334"/>
    <lineage>
        <taxon>Bacteria</taxon>
        <taxon>Bacillati</taxon>
        <taxon>Actinomycetota</taxon>
        <taxon>Actinomycetes</taxon>
        <taxon>Micrococcales</taxon>
        <taxon>Micrococcaceae</taxon>
        <taxon>Arthrobacter</taxon>
    </lineage>
</organism>
<evidence type="ECO:0000259" key="1">
    <source>
        <dbReference type="Pfam" id="PF25056"/>
    </source>
</evidence>
<name>A0A2S5IXZ2_9MICC</name>
<reference evidence="2 3" key="1">
    <citation type="journal article" date="2014" name="Int. J. Syst. Evol. Microbiol.">
        <title>Arthrobacter pityocampae sp. nov., isolated from Thaumetopoea pityocampa (Lep., Thaumetopoeidae).</title>
        <authorList>
            <person name="Ince I.A."/>
            <person name="Demirbag Z."/>
            <person name="Kati H."/>
        </authorList>
    </citation>
    <scope>NUCLEOTIDE SEQUENCE [LARGE SCALE GENOMIC DNA]</scope>
    <source>
        <strain evidence="2 3">Tp2</strain>
    </source>
</reference>
<comment type="caution">
    <text evidence="2">The sequence shown here is derived from an EMBL/GenBank/DDBJ whole genome shotgun (WGS) entry which is preliminary data.</text>
</comment>
<dbReference type="Pfam" id="PF25056">
    <property type="entry name" value="DUF7793"/>
    <property type="match status" value="1"/>
</dbReference>
<evidence type="ECO:0000313" key="3">
    <source>
        <dbReference type="Proteomes" id="UP000239297"/>
    </source>
</evidence>
<dbReference type="InterPro" id="IPR056695">
    <property type="entry name" value="DUF7793"/>
</dbReference>
<accession>A0A2S5IXZ2</accession>
<dbReference type="Gene3D" id="3.40.970.30">
    <property type="entry name" value="yp_829618.1 like domains"/>
    <property type="match status" value="1"/>
</dbReference>
<feature type="domain" description="DUF7793" evidence="1">
    <location>
        <begin position="51"/>
        <end position="150"/>
    </location>
</feature>
<dbReference type="Proteomes" id="UP000239297">
    <property type="component" value="Unassembled WGS sequence"/>
</dbReference>
<dbReference type="Gene3D" id="3.40.1680.10">
    <property type="entry name" value="yp_829618.1 domain like"/>
    <property type="match status" value="1"/>
</dbReference>
<dbReference type="AlphaFoldDB" id="A0A2S5IXZ2"/>
<evidence type="ECO:0000313" key="2">
    <source>
        <dbReference type="EMBL" id="PPB49414.1"/>
    </source>
</evidence>
<dbReference type="EMBL" id="PRKW01000003">
    <property type="protein sequence ID" value="PPB49414.1"/>
    <property type="molecule type" value="Genomic_DNA"/>
</dbReference>
<proteinExistence type="predicted"/>
<sequence length="160" mass="17155">MAWELRRIDDRLIEQAVRPGAGPVPMPGRAPMRTAPAAGGRATLTLLRPALLRLSWVPDTEVQAADARDVLRQSLELVGHVPYTVLVDMHHITIINAGARAAYGSETMVLAAAMLGATPVDRVIAASVQQSVHAVRFFTDEAAALAWLGSHLPDASPRLQ</sequence>
<protein>
    <recommendedName>
        <fullName evidence="1">DUF7793 domain-containing protein</fullName>
    </recommendedName>
</protein>